<reference evidence="1 2" key="1">
    <citation type="submission" date="2024-01" db="EMBL/GenBank/DDBJ databases">
        <title>Complete genome of Cladobotryum mycophilum ATHUM6906.</title>
        <authorList>
            <person name="Christinaki A.C."/>
            <person name="Myridakis A.I."/>
            <person name="Kouvelis V.N."/>
        </authorList>
    </citation>
    <scope>NUCLEOTIDE SEQUENCE [LARGE SCALE GENOMIC DNA]</scope>
    <source>
        <strain evidence="1 2">ATHUM6906</strain>
    </source>
</reference>
<evidence type="ECO:0000313" key="1">
    <source>
        <dbReference type="EMBL" id="KAK5991572.1"/>
    </source>
</evidence>
<name>A0ABR0SHD1_9HYPO</name>
<dbReference type="EMBL" id="JAVFKD010000014">
    <property type="protein sequence ID" value="KAK5991572.1"/>
    <property type="molecule type" value="Genomic_DNA"/>
</dbReference>
<evidence type="ECO:0000313" key="2">
    <source>
        <dbReference type="Proteomes" id="UP001338125"/>
    </source>
</evidence>
<accession>A0ABR0SHD1</accession>
<comment type="caution">
    <text evidence="1">The sequence shown here is derived from an EMBL/GenBank/DDBJ whole genome shotgun (WGS) entry which is preliminary data.</text>
</comment>
<keyword evidence="2" id="KW-1185">Reference proteome</keyword>
<organism evidence="1 2">
    <name type="scientific">Cladobotryum mycophilum</name>
    <dbReference type="NCBI Taxonomy" id="491253"/>
    <lineage>
        <taxon>Eukaryota</taxon>
        <taxon>Fungi</taxon>
        <taxon>Dikarya</taxon>
        <taxon>Ascomycota</taxon>
        <taxon>Pezizomycotina</taxon>
        <taxon>Sordariomycetes</taxon>
        <taxon>Hypocreomycetidae</taxon>
        <taxon>Hypocreales</taxon>
        <taxon>Hypocreaceae</taxon>
        <taxon>Cladobotryum</taxon>
    </lineage>
</organism>
<protein>
    <submittedName>
        <fullName evidence="1">Uncharacterized protein</fullName>
    </submittedName>
</protein>
<sequence length="141" mass="15966">MGCCHSKSKKVNTALGPRPVYNISPSSSSYSVSSLPASVTGNNSNYQTWYNQHTRQRHRGQTDKDFQDRSGVYLMDCTCENCWEYRARKRLPQPPRPVSRYAALNKDDPKAPYRVPTHIKFKIDPHPGQAVEAAPKMPGAW</sequence>
<dbReference type="Proteomes" id="UP001338125">
    <property type="component" value="Unassembled WGS sequence"/>
</dbReference>
<gene>
    <name evidence="1" type="ORF">PT974_09857</name>
</gene>
<proteinExistence type="predicted"/>